<dbReference type="Proteomes" id="UP001469749">
    <property type="component" value="Unassembled WGS sequence"/>
</dbReference>
<proteinExistence type="predicted"/>
<gene>
    <name evidence="1" type="ORF">WMO25_14930</name>
</gene>
<accession>A0ABV1B8S8</accession>
<dbReference type="EMBL" id="JBBMEK010000251">
    <property type="protein sequence ID" value="MEQ2366360.1"/>
    <property type="molecule type" value="Genomic_DNA"/>
</dbReference>
<evidence type="ECO:0000313" key="2">
    <source>
        <dbReference type="Proteomes" id="UP001469749"/>
    </source>
</evidence>
<organism evidence="1 2">
    <name type="scientific">Coprococcus intestinihominis</name>
    <dbReference type="NCBI Taxonomy" id="3133154"/>
    <lineage>
        <taxon>Bacteria</taxon>
        <taxon>Bacillati</taxon>
        <taxon>Bacillota</taxon>
        <taxon>Clostridia</taxon>
        <taxon>Lachnospirales</taxon>
        <taxon>Lachnospiraceae</taxon>
        <taxon>Coprococcus</taxon>
    </lineage>
</organism>
<keyword evidence="2" id="KW-1185">Reference proteome</keyword>
<evidence type="ECO:0000313" key="1">
    <source>
        <dbReference type="EMBL" id="MEQ2366360.1"/>
    </source>
</evidence>
<dbReference type="RefSeq" id="WP_349085970.1">
    <property type="nucleotide sequence ID" value="NZ_JBBMEK010000251.1"/>
</dbReference>
<comment type="caution">
    <text evidence="1">The sequence shown here is derived from an EMBL/GenBank/DDBJ whole genome shotgun (WGS) entry which is preliminary data.</text>
</comment>
<protein>
    <submittedName>
        <fullName evidence="1">Uncharacterized protein</fullName>
    </submittedName>
</protein>
<name>A0ABV1B8S8_9FIRM</name>
<sequence length="55" mass="6765">MKRVLEYMEIPFETWESVGQMRMEFDKEGEMKTARYKIEKNYLETSVCADVFLFW</sequence>
<reference evidence="1 2" key="1">
    <citation type="submission" date="2024-03" db="EMBL/GenBank/DDBJ databases">
        <title>Human intestinal bacterial collection.</title>
        <authorList>
            <person name="Pauvert C."/>
            <person name="Hitch T.C.A."/>
            <person name="Clavel T."/>
        </authorList>
    </citation>
    <scope>NUCLEOTIDE SEQUENCE [LARGE SCALE GENOMIC DNA]</scope>
    <source>
        <strain evidence="1 2">CLA-AA-H190</strain>
    </source>
</reference>